<organism evidence="1 2">
    <name type="scientific">Haemaphysalis longicornis</name>
    <name type="common">Bush tick</name>
    <dbReference type="NCBI Taxonomy" id="44386"/>
    <lineage>
        <taxon>Eukaryota</taxon>
        <taxon>Metazoa</taxon>
        <taxon>Ecdysozoa</taxon>
        <taxon>Arthropoda</taxon>
        <taxon>Chelicerata</taxon>
        <taxon>Arachnida</taxon>
        <taxon>Acari</taxon>
        <taxon>Parasitiformes</taxon>
        <taxon>Ixodida</taxon>
        <taxon>Ixodoidea</taxon>
        <taxon>Ixodidae</taxon>
        <taxon>Haemaphysalinae</taxon>
        <taxon>Haemaphysalis</taxon>
    </lineage>
</organism>
<dbReference type="PANTHER" id="PTHR46601">
    <property type="entry name" value="ULP_PROTEASE DOMAIN-CONTAINING PROTEIN"/>
    <property type="match status" value="1"/>
</dbReference>
<name>A0A9J6GHF0_HAELO</name>
<evidence type="ECO:0000313" key="1">
    <source>
        <dbReference type="EMBL" id="KAH9374579.1"/>
    </source>
</evidence>
<gene>
    <name evidence="1" type="ORF">HPB48_009681</name>
</gene>
<dbReference type="AlphaFoldDB" id="A0A9J6GHF0"/>
<keyword evidence="2" id="KW-1185">Reference proteome</keyword>
<dbReference type="OrthoDB" id="10050606at2759"/>
<dbReference type="VEuPathDB" id="VectorBase:HLOH_052597"/>
<dbReference type="Proteomes" id="UP000821853">
    <property type="component" value="Chromosome 5"/>
</dbReference>
<sequence length="101" mass="11601">MLSELKVHYFISKQHAQHLRALKASMSKKEAVAVMDFAENYSFVIQDAPQSYHWVNTQDIIHPIVVYYASENPDGLSVMSFSVISDGLEHITELCQHFTMR</sequence>
<proteinExistence type="predicted"/>
<accession>A0A9J6GHF0</accession>
<protein>
    <submittedName>
        <fullName evidence="1">Uncharacterized protein</fullName>
    </submittedName>
</protein>
<reference evidence="1 2" key="1">
    <citation type="journal article" date="2020" name="Cell">
        <title>Large-Scale Comparative Analyses of Tick Genomes Elucidate Their Genetic Diversity and Vector Capacities.</title>
        <authorList>
            <consortium name="Tick Genome and Microbiome Consortium (TIGMIC)"/>
            <person name="Jia N."/>
            <person name="Wang J."/>
            <person name="Shi W."/>
            <person name="Du L."/>
            <person name="Sun Y."/>
            <person name="Zhan W."/>
            <person name="Jiang J.F."/>
            <person name="Wang Q."/>
            <person name="Zhang B."/>
            <person name="Ji P."/>
            <person name="Bell-Sakyi L."/>
            <person name="Cui X.M."/>
            <person name="Yuan T.T."/>
            <person name="Jiang B.G."/>
            <person name="Yang W.F."/>
            <person name="Lam T.T."/>
            <person name="Chang Q.C."/>
            <person name="Ding S.J."/>
            <person name="Wang X.J."/>
            <person name="Zhu J.G."/>
            <person name="Ruan X.D."/>
            <person name="Zhao L."/>
            <person name="Wei J.T."/>
            <person name="Ye R.Z."/>
            <person name="Que T.C."/>
            <person name="Du C.H."/>
            <person name="Zhou Y.H."/>
            <person name="Cheng J.X."/>
            <person name="Dai P.F."/>
            <person name="Guo W.B."/>
            <person name="Han X.H."/>
            <person name="Huang E.J."/>
            <person name="Li L.F."/>
            <person name="Wei W."/>
            <person name="Gao Y.C."/>
            <person name="Liu J.Z."/>
            <person name="Shao H.Z."/>
            <person name="Wang X."/>
            <person name="Wang C.C."/>
            <person name="Yang T.C."/>
            <person name="Huo Q.B."/>
            <person name="Li W."/>
            <person name="Chen H.Y."/>
            <person name="Chen S.E."/>
            <person name="Zhou L.G."/>
            <person name="Ni X.B."/>
            <person name="Tian J.H."/>
            <person name="Sheng Y."/>
            <person name="Liu T."/>
            <person name="Pan Y.S."/>
            <person name="Xia L.Y."/>
            <person name="Li J."/>
            <person name="Zhao F."/>
            <person name="Cao W.C."/>
        </authorList>
    </citation>
    <scope>NUCLEOTIDE SEQUENCE [LARGE SCALE GENOMIC DNA]</scope>
    <source>
        <strain evidence="1">HaeL-2018</strain>
    </source>
</reference>
<comment type="caution">
    <text evidence="1">The sequence shown here is derived from an EMBL/GenBank/DDBJ whole genome shotgun (WGS) entry which is preliminary data.</text>
</comment>
<evidence type="ECO:0000313" key="2">
    <source>
        <dbReference type="Proteomes" id="UP000821853"/>
    </source>
</evidence>
<dbReference type="EMBL" id="JABSTR010000007">
    <property type="protein sequence ID" value="KAH9374579.1"/>
    <property type="molecule type" value="Genomic_DNA"/>
</dbReference>
<dbReference type="PANTHER" id="PTHR46601:SF1">
    <property type="entry name" value="ADF-H DOMAIN-CONTAINING PROTEIN"/>
    <property type="match status" value="1"/>
</dbReference>